<comment type="caution">
    <text evidence="2">The sequence shown here is derived from an EMBL/GenBank/DDBJ whole genome shotgun (WGS) entry which is preliminary data.</text>
</comment>
<name>A0ABU6P4V4_9BACI</name>
<evidence type="ECO:0000256" key="1">
    <source>
        <dbReference type="SAM" id="Coils"/>
    </source>
</evidence>
<sequence length="58" mass="6928">MNFILIWGEKYKNKRKNTENDITNIKKDANTMEEKNSLTRRYSRKAAPYYSDSIIPLD</sequence>
<protein>
    <submittedName>
        <fullName evidence="2">Uncharacterized protein</fullName>
    </submittedName>
</protein>
<accession>A0ABU6P4V4</accession>
<proteinExistence type="predicted"/>
<dbReference type="Proteomes" id="UP001342826">
    <property type="component" value="Unassembled WGS sequence"/>
</dbReference>
<reference evidence="2 3" key="1">
    <citation type="submission" date="2023-03" db="EMBL/GenBank/DDBJ databases">
        <title>Bacillus Genome Sequencing.</title>
        <authorList>
            <person name="Dunlap C."/>
        </authorList>
    </citation>
    <scope>NUCLEOTIDE SEQUENCE [LARGE SCALE GENOMIC DNA]</scope>
    <source>
        <strain evidence="2 3">NRS-1717</strain>
    </source>
</reference>
<evidence type="ECO:0000313" key="3">
    <source>
        <dbReference type="Proteomes" id="UP001342826"/>
    </source>
</evidence>
<keyword evidence="3" id="KW-1185">Reference proteome</keyword>
<evidence type="ECO:0000313" key="2">
    <source>
        <dbReference type="EMBL" id="MED4403181.1"/>
    </source>
</evidence>
<dbReference type="GeneID" id="301143433"/>
<feature type="coiled-coil region" evidence="1">
    <location>
        <begin position="8"/>
        <end position="35"/>
    </location>
</feature>
<dbReference type="RefSeq" id="WP_156483491.1">
    <property type="nucleotide sequence ID" value="NZ_JARTFQ010000004.1"/>
</dbReference>
<keyword evidence="1" id="KW-0175">Coiled coil</keyword>
<gene>
    <name evidence="2" type="ORF">P9271_17875</name>
</gene>
<dbReference type="EMBL" id="JARTFS010000013">
    <property type="protein sequence ID" value="MED4403181.1"/>
    <property type="molecule type" value="Genomic_DNA"/>
</dbReference>
<organism evidence="2 3">
    <name type="scientific">Metabacillus fastidiosus</name>
    <dbReference type="NCBI Taxonomy" id="1458"/>
    <lineage>
        <taxon>Bacteria</taxon>
        <taxon>Bacillati</taxon>
        <taxon>Bacillota</taxon>
        <taxon>Bacilli</taxon>
        <taxon>Bacillales</taxon>
        <taxon>Bacillaceae</taxon>
        <taxon>Metabacillus</taxon>
    </lineage>
</organism>